<name>A0A6J8BQR9_MYTCO</name>
<gene>
    <name evidence="2" type="ORF">MCOR_21395</name>
</gene>
<dbReference type="AlphaFoldDB" id="A0A6J8BQR9"/>
<sequence length="298" mass="33529">MSQEKCKYQTTPGDLQDICNTLHTEHPNAWLPMHRIVFWTEVTCDKFGTEEAVTECESFRCYFHEEVPSFRANISCREKTNGFFCAFSASYNMTTDRTETVADSSVLCPGTFNYKSTNSHESNKRTKNIEQITGQSSFSTIINSSTMLQNTTSFNVKQKDNGNFTEISEHHATSNIGNINLIVGGVLGALAIIGVIVVVIILKLRKTKAAAKSQNVEQYETSIGTSPIYKDKQRKKPSSNKTVNKIYENEVLHACRPIPVITKENKIVNEQERKKPNYVNTVIMTNNITSPSNRKHGK</sequence>
<keyword evidence="1" id="KW-0812">Transmembrane</keyword>
<dbReference type="Proteomes" id="UP000507470">
    <property type="component" value="Unassembled WGS sequence"/>
</dbReference>
<evidence type="ECO:0000313" key="2">
    <source>
        <dbReference type="EMBL" id="CAC5385896.1"/>
    </source>
</evidence>
<feature type="transmembrane region" description="Helical" evidence="1">
    <location>
        <begin position="181"/>
        <end position="202"/>
    </location>
</feature>
<evidence type="ECO:0000313" key="3">
    <source>
        <dbReference type="Proteomes" id="UP000507470"/>
    </source>
</evidence>
<keyword evidence="3" id="KW-1185">Reference proteome</keyword>
<protein>
    <submittedName>
        <fullName evidence="2">Uncharacterized protein</fullName>
    </submittedName>
</protein>
<keyword evidence="1" id="KW-1133">Transmembrane helix</keyword>
<accession>A0A6J8BQR9</accession>
<keyword evidence="1" id="KW-0472">Membrane</keyword>
<reference evidence="2 3" key="1">
    <citation type="submission" date="2020-06" db="EMBL/GenBank/DDBJ databases">
        <authorList>
            <person name="Li R."/>
            <person name="Bekaert M."/>
        </authorList>
    </citation>
    <scope>NUCLEOTIDE SEQUENCE [LARGE SCALE GENOMIC DNA]</scope>
    <source>
        <strain evidence="3">wild</strain>
    </source>
</reference>
<proteinExistence type="predicted"/>
<organism evidence="2 3">
    <name type="scientific">Mytilus coruscus</name>
    <name type="common">Sea mussel</name>
    <dbReference type="NCBI Taxonomy" id="42192"/>
    <lineage>
        <taxon>Eukaryota</taxon>
        <taxon>Metazoa</taxon>
        <taxon>Spiralia</taxon>
        <taxon>Lophotrochozoa</taxon>
        <taxon>Mollusca</taxon>
        <taxon>Bivalvia</taxon>
        <taxon>Autobranchia</taxon>
        <taxon>Pteriomorphia</taxon>
        <taxon>Mytilida</taxon>
        <taxon>Mytiloidea</taxon>
        <taxon>Mytilidae</taxon>
        <taxon>Mytilinae</taxon>
        <taxon>Mytilus</taxon>
    </lineage>
</organism>
<dbReference type="EMBL" id="CACVKT020003803">
    <property type="protein sequence ID" value="CAC5385896.1"/>
    <property type="molecule type" value="Genomic_DNA"/>
</dbReference>
<evidence type="ECO:0000256" key="1">
    <source>
        <dbReference type="SAM" id="Phobius"/>
    </source>
</evidence>